<reference evidence="1 2" key="1">
    <citation type="submission" date="2017-07" db="EMBL/GenBank/DDBJ databases">
        <title>Phylogenetic study on the rhizospheric bacterium Ochrobactrum sp. A44.</title>
        <authorList>
            <person name="Krzyzanowska D.M."/>
            <person name="Ossowicki A."/>
            <person name="Rajewska M."/>
            <person name="Maciag T."/>
            <person name="Kaczynski Z."/>
            <person name="Czerwicka M."/>
            <person name="Jafra S."/>
        </authorList>
    </citation>
    <scope>NUCLEOTIDE SEQUENCE [LARGE SCALE GENOMIC DNA]</scope>
    <source>
        <strain evidence="1 2">OgA9a</strain>
    </source>
</reference>
<keyword evidence="2" id="KW-1185">Reference proteome</keyword>
<organism evidence="1 2">
    <name type="scientific">Brucella grignonensis</name>
    <dbReference type="NCBI Taxonomy" id="94627"/>
    <lineage>
        <taxon>Bacteria</taxon>
        <taxon>Pseudomonadati</taxon>
        <taxon>Pseudomonadota</taxon>
        <taxon>Alphaproteobacteria</taxon>
        <taxon>Hyphomicrobiales</taxon>
        <taxon>Brucellaceae</taxon>
        <taxon>Brucella/Ochrobactrum group</taxon>
        <taxon>Brucella</taxon>
    </lineage>
</organism>
<dbReference type="EMBL" id="NNRL01000167">
    <property type="protein sequence ID" value="OYR08343.1"/>
    <property type="molecule type" value="Genomic_DNA"/>
</dbReference>
<dbReference type="Proteomes" id="UP000216478">
    <property type="component" value="Unassembled WGS sequence"/>
</dbReference>
<name>A0A256F0M5_9HYPH</name>
<gene>
    <name evidence="1" type="ORF">CEV33_3283</name>
</gene>
<accession>A0A256F0M5</accession>
<protein>
    <submittedName>
        <fullName evidence="1">Putative transposase</fullName>
    </submittedName>
</protein>
<proteinExistence type="predicted"/>
<evidence type="ECO:0000313" key="2">
    <source>
        <dbReference type="Proteomes" id="UP000216478"/>
    </source>
</evidence>
<evidence type="ECO:0000313" key="1">
    <source>
        <dbReference type="EMBL" id="OYR08343.1"/>
    </source>
</evidence>
<dbReference type="AlphaFoldDB" id="A0A256F0M5"/>
<sequence>MLGFKSEAAASITLSGIELVHMMRKQQGVFATAKPLSLKQQFTELAA</sequence>
<comment type="caution">
    <text evidence="1">The sequence shown here is derived from an EMBL/GenBank/DDBJ whole genome shotgun (WGS) entry which is preliminary data.</text>
</comment>